<dbReference type="EMBL" id="CCKQ01012053">
    <property type="protein sequence ID" value="CDW83659.1"/>
    <property type="molecule type" value="Genomic_DNA"/>
</dbReference>
<dbReference type="GO" id="GO:0016020">
    <property type="term" value="C:membrane"/>
    <property type="evidence" value="ECO:0007669"/>
    <property type="project" value="UniProtKB-SubCell"/>
</dbReference>
<dbReference type="InterPro" id="IPR051617">
    <property type="entry name" value="UNC-93-like_regulator"/>
</dbReference>
<dbReference type="Proteomes" id="UP000039865">
    <property type="component" value="Unassembled WGS sequence"/>
</dbReference>
<evidence type="ECO:0000313" key="7">
    <source>
        <dbReference type="Proteomes" id="UP000039865"/>
    </source>
</evidence>
<keyword evidence="2 5" id="KW-0812">Transmembrane</keyword>
<name>A0A078ANB1_STYLE</name>
<dbReference type="InterPro" id="IPR036259">
    <property type="entry name" value="MFS_trans_sf"/>
</dbReference>
<dbReference type="Pfam" id="PF07690">
    <property type="entry name" value="MFS_1"/>
    <property type="match status" value="1"/>
</dbReference>
<dbReference type="PANTHER" id="PTHR23294:SF0">
    <property type="entry name" value="UNC93-LIKE PROTEIN MFSD11"/>
    <property type="match status" value="1"/>
</dbReference>
<dbReference type="AlphaFoldDB" id="A0A078ANB1"/>
<keyword evidence="7" id="KW-1185">Reference proteome</keyword>
<protein>
    <submittedName>
        <fullName evidence="6">Major facilitator superfamily protein</fullName>
    </submittedName>
</protein>
<evidence type="ECO:0000256" key="1">
    <source>
        <dbReference type="ARBA" id="ARBA00004141"/>
    </source>
</evidence>
<keyword evidence="3 5" id="KW-1133">Transmembrane helix</keyword>
<feature type="transmembrane region" description="Helical" evidence="5">
    <location>
        <begin position="390"/>
        <end position="414"/>
    </location>
</feature>
<evidence type="ECO:0000256" key="2">
    <source>
        <dbReference type="ARBA" id="ARBA00022692"/>
    </source>
</evidence>
<dbReference type="PANTHER" id="PTHR23294">
    <property type="entry name" value="ET TRANSLATION PRODUCT-RELATED"/>
    <property type="match status" value="1"/>
</dbReference>
<accession>A0A078ANB1</accession>
<dbReference type="SUPFAM" id="SSF103473">
    <property type="entry name" value="MFS general substrate transporter"/>
    <property type="match status" value="1"/>
</dbReference>
<comment type="subcellular location">
    <subcellularLocation>
        <location evidence="1">Membrane</location>
        <topology evidence="1">Multi-pass membrane protein</topology>
    </subcellularLocation>
</comment>
<feature type="transmembrane region" description="Helical" evidence="5">
    <location>
        <begin position="77"/>
        <end position="99"/>
    </location>
</feature>
<feature type="transmembrane region" description="Helical" evidence="5">
    <location>
        <begin position="365"/>
        <end position="384"/>
    </location>
</feature>
<feature type="transmembrane region" description="Helical" evidence="5">
    <location>
        <begin position="49"/>
        <end position="70"/>
    </location>
</feature>
<dbReference type="GO" id="GO:0022857">
    <property type="term" value="F:transmembrane transporter activity"/>
    <property type="evidence" value="ECO:0007669"/>
    <property type="project" value="InterPro"/>
</dbReference>
<feature type="transmembrane region" description="Helical" evidence="5">
    <location>
        <begin position="114"/>
        <end position="133"/>
    </location>
</feature>
<reference evidence="6 7" key="1">
    <citation type="submission" date="2014-06" db="EMBL/GenBank/DDBJ databases">
        <authorList>
            <person name="Swart Estienne"/>
        </authorList>
    </citation>
    <scope>NUCLEOTIDE SEQUENCE [LARGE SCALE GENOMIC DNA]</scope>
    <source>
        <strain evidence="6 7">130c</strain>
    </source>
</reference>
<organism evidence="6 7">
    <name type="scientific">Stylonychia lemnae</name>
    <name type="common">Ciliate</name>
    <dbReference type="NCBI Taxonomy" id="5949"/>
    <lineage>
        <taxon>Eukaryota</taxon>
        <taxon>Sar</taxon>
        <taxon>Alveolata</taxon>
        <taxon>Ciliophora</taxon>
        <taxon>Intramacronucleata</taxon>
        <taxon>Spirotrichea</taxon>
        <taxon>Stichotrichia</taxon>
        <taxon>Sporadotrichida</taxon>
        <taxon>Oxytrichidae</taxon>
        <taxon>Stylonychinae</taxon>
        <taxon>Stylonychia</taxon>
    </lineage>
</organism>
<evidence type="ECO:0000256" key="3">
    <source>
        <dbReference type="ARBA" id="ARBA00022989"/>
    </source>
</evidence>
<evidence type="ECO:0000313" key="6">
    <source>
        <dbReference type="EMBL" id="CDW83659.1"/>
    </source>
</evidence>
<gene>
    <name evidence="6" type="primary">Contig18879.g20028</name>
    <name evidence="6" type="ORF">STYLEM_12707</name>
</gene>
<dbReference type="InterPro" id="IPR011701">
    <property type="entry name" value="MFS"/>
</dbReference>
<evidence type="ECO:0000256" key="4">
    <source>
        <dbReference type="ARBA" id="ARBA00023136"/>
    </source>
</evidence>
<feature type="transmembrane region" description="Helical" evidence="5">
    <location>
        <begin position="331"/>
        <end position="353"/>
    </location>
</feature>
<keyword evidence="4 5" id="KW-0472">Membrane</keyword>
<feature type="transmembrane region" description="Helical" evidence="5">
    <location>
        <begin position="153"/>
        <end position="177"/>
    </location>
</feature>
<evidence type="ECO:0000256" key="5">
    <source>
        <dbReference type="SAM" id="Phobius"/>
    </source>
</evidence>
<feature type="transmembrane region" description="Helical" evidence="5">
    <location>
        <begin position="452"/>
        <end position="473"/>
    </location>
</feature>
<dbReference type="OrthoDB" id="196103at2759"/>
<feature type="transmembrane region" description="Helical" evidence="5">
    <location>
        <begin position="426"/>
        <end position="446"/>
    </location>
</feature>
<dbReference type="Gene3D" id="1.20.1250.20">
    <property type="entry name" value="MFS general substrate transporter like domains"/>
    <property type="match status" value="2"/>
</dbReference>
<proteinExistence type="predicted"/>
<feature type="transmembrane region" description="Helical" evidence="5">
    <location>
        <begin position="12"/>
        <end position="29"/>
    </location>
</feature>
<dbReference type="InParanoid" id="A0A078ANB1"/>
<sequence>MENQKNHFVNLGKAFHCSVGILFLCTAMNPTKYLYTQIMSKSNNELLGFIQYALNYFCAAIGCLASSYILDKFGVKWCLTISAIIDTLWILAIIPSALISENPSIRDSFIASDFFIYTSQTLIQIMQGLFLGIKWVAGNKYISQCATEETKGFYFSFFLGMYMLSIILGSLISAFISKSLHQSTYLFIMTILASLSIVLFYTLVQPIPQERFIPDDDDQTKDNEILIEQNSENSKILKNTQNYSAILEDPDLSNDYSQSNNSNFVQNTNLSETKIYLNQEVKEVLLLIKSRKMLPLIPLLLWVGISEAIYFEILLNIIIDTQSIGDYQYKISNSMLTMVTFGTGELIGSLFTGWMIDKYGNKKTVTINIVLVSIQTILKLIYLINYKFSWFAYFLTFVWGLQDGLINTLSIEMLGFEFKNNSQSYAVSNLGLCLSASLFSFIQGFVKGKEQYIIYTTIVGFIGILSNISALFFKFKPMPDQLKQSMKQDLNK</sequence>
<feature type="transmembrane region" description="Helical" evidence="5">
    <location>
        <begin position="299"/>
        <end position="319"/>
    </location>
</feature>
<feature type="transmembrane region" description="Helical" evidence="5">
    <location>
        <begin position="183"/>
        <end position="204"/>
    </location>
</feature>